<feature type="transmembrane region" description="Helical" evidence="1">
    <location>
        <begin position="131"/>
        <end position="152"/>
    </location>
</feature>
<accession>Q6IGM5</accession>
<organism evidence="3">
    <name type="scientific">Drosophila melanogaster</name>
    <name type="common">Fruit fly</name>
    <dbReference type="NCBI Taxonomy" id="7227"/>
    <lineage>
        <taxon>Eukaryota</taxon>
        <taxon>Metazoa</taxon>
        <taxon>Ecdysozoa</taxon>
        <taxon>Arthropoda</taxon>
        <taxon>Hexapoda</taxon>
        <taxon>Insecta</taxon>
        <taxon>Pterygota</taxon>
        <taxon>Neoptera</taxon>
        <taxon>Endopterygota</taxon>
        <taxon>Diptera</taxon>
        <taxon>Brachycera</taxon>
        <taxon>Muscomorpha</taxon>
        <taxon>Ephydroidea</taxon>
        <taxon>Drosophilidae</taxon>
        <taxon>Drosophila</taxon>
        <taxon>Sophophora</taxon>
    </lineage>
</organism>
<keyword evidence="1" id="KW-1133">Transmembrane helix</keyword>
<evidence type="ECO:0000256" key="1">
    <source>
        <dbReference type="SAM" id="Phobius"/>
    </source>
</evidence>
<protein>
    <submittedName>
        <fullName evidence="3">HDC05888</fullName>
    </submittedName>
</protein>
<keyword evidence="2" id="KW-0732">Signal</keyword>
<reference evidence="3" key="1">
    <citation type="journal article" date="2003" name="Genome Biol.">
        <title>An integrated gene annotation and transcriptional profiling approach towards the full gene content of the Drosophila genome.</title>
        <authorList>
            <person name="Hild M."/>
            <person name="Beckmann B."/>
            <person name="Haas S.A."/>
            <person name="Koch B."/>
            <person name="Solovyev V."/>
            <person name="Busold C."/>
            <person name="Fellenberg K."/>
            <person name="Boutros M."/>
            <person name="Vingron M."/>
            <person name="Sauer F."/>
            <person name="Hoheisel J.D."/>
            <person name="Paro R."/>
        </authorList>
    </citation>
    <scope>NUCLEOTIDE SEQUENCE</scope>
</reference>
<sequence>MELLGIFFLRLLLLVLNFNKLIRRRSSYEFDGSQKGCHNPHELWSNIRRDALAPSHRGGSHVRMLGGWNWYPETPPIAQQKQNAAPELAEELRSSQGARIRASSFLASPTGELHQAYSPYSPPVHPSSHQLHTHLVCTFLAAFILFTPFRIISCMASQGWQLERLCSLLPGGKSWPGAAPVAICPEWNSFLFSFRPFTVLCTCFFLKQFKLTAMTTTKSCQEEQRRTVAMQLWSRIMALGLLLLLLLLLLSCCSFYSILPTLSATVLVGQLKNN</sequence>
<keyword evidence="1" id="KW-0812">Transmembrane</keyword>
<evidence type="ECO:0000256" key="2">
    <source>
        <dbReference type="SAM" id="SignalP"/>
    </source>
</evidence>
<feature type="chain" id="PRO_5004274458" evidence="2">
    <location>
        <begin position="28"/>
        <end position="274"/>
    </location>
</feature>
<evidence type="ECO:0000313" key="3">
    <source>
        <dbReference type="EMBL" id="DAA02439.1"/>
    </source>
</evidence>
<feature type="transmembrane region" description="Helical" evidence="1">
    <location>
        <begin position="236"/>
        <end position="259"/>
    </location>
</feature>
<keyword evidence="1" id="KW-0472">Membrane</keyword>
<proteinExistence type="predicted"/>
<feature type="signal peptide" evidence="2">
    <location>
        <begin position="1"/>
        <end position="27"/>
    </location>
</feature>
<name>Q6IGM5_DROME</name>
<gene>
    <name evidence="3" type="ORF">HDC05888</name>
</gene>
<dbReference type="EMBL" id="BK003741">
    <property type="protein sequence ID" value="DAA02439.1"/>
    <property type="molecule type" value="Genomic_DNA"/>
</dbReference>
<dbReference type="AlphaFoldDB" id="Q6IGM5"/>